<protein>
    <submittedName>
        <fullName evidence="2">CinA family protein</fullName>
    </submittedName>
</protein>
<dbReference type="AlphaFoldDB" id="A0A4S2GXJ9"/>
<dbReference type="OrthoDB" id="9801454at2"/>
<sequence>MTLNLAGIALKAQRFNALAEERGIMVATAESCTGGLLSAALTEAAGASAIFDRGFVTYCDEAKQDLLGVPADTIRRHGAVSRETALAMAEGALANSNAQLAVSITGIAGPTGGSPGKPVGLVWFGVAREGRQTRATERRFGDLGRSRVRHFSVLTALGLLERGL</sequence>
<dbReference type="RefSeq" id="WP_135996841.1">
    <property type="nucleotide sequence ID" value="NZ_CP071057.1"/>
</dbReference>
<name>A0A4S2GXJ9_9PROT</name>
<evidence type="ECO:0000259" key="1">
    <source>
        <dbReference type="Pfam" id="PF02464"/>
    </source>
</evidence>
<gene>
    <name evidence="2" type="ORF">E5163_13415</name>
</gene>
<comment type="caution">
    <text evidence="2">The sequence shown here is derived from an EMBL/GenBank/DDBJ whole genome shotgun (WGS) entry which is preliminary data.</text>
</comment>
<organism evidence="2 3">
    <name type="scientific">Marinicauda algicola</name>
    <dbReference type="NCBI Taxonomy" id="2029849"/>
    <lineage>
        <taxon>Bacteria</taxon>
        <taxon>Pseudomonadati</taxon>
        <taxon>Pseudomonadota</taxon>
        <taxon>Alphaproteobacteria</taxon>
        <taxon>Maricaulales</taxon>
        <taxon>Maricaulaceae</taxon>
        <taxon>Marinicauda</taxon>
    </lineage>
</organism>
<dbReference type="NCBIfam" id="TIGR00199">
    <property type="entry name" value="PncC_domain"/>
    <property type="match status" value="1"/>
</dbReference>
<dbReference type="InterPro" id="IPR036653">
    <property type="entry name" value="CinA-like_C"/>
</dbReference>
<dbReference type="Proteomes" id="UP000308054">
    <property type="component" value="Unassembled WGS sequence"/>
</dbReference>
<dbReference type="Pfam" id="PF02464">
    <property type="entry name" value="CinA"/>
    <property type="match status" value="1"/>
</dbReference>
<feature type="domain" description="CinA C-terminal" evidence="1">
    <location>
        <begin position="13"/>
        <end position="162"/>
    </location>
</feature>
<dbReference type="InterPro" id="IPR008136">
    <property type="entry name" value="CinA_C"/>
</dbReference>
<dbReference type="Gene3D" id="3.90.950.20">
    <property type="entry name" value="CinA-like"/>
    <property type="match status" value="1"/>
</dbReference>
<dbReference type="EMBL" id="SRXW01000004">
    <property type="protein sequence ID" value="TGY87910.1"/>
    <property type="molecule type" value="Genomic_DNA"/>
</dbReference>
<dbReference type="SUPFAM" id="SSF142433">
    <property type="entry name" value="CinA-like"/>
    <property type="match status" value="1"/>
</dbReference>
<proteinExistence type="predicted"/>
<evidence type="ECO:0000313" key="2">
    <source>
        <dbReference type="EMBL" id="TGY87910.1"/>
    </source>
</evidence>
<accession>A0A4S2GXJ9</accession>
<reference evidence="2 3" key="1">
    <citation type="journal article" date="2017" name="Int. J. Syst. Evol. Microbiol.">
        <title>Marinicauda algicola sp. nov., isolated from a marine red alga Rhodosorus marinus.</title>
        <authorList>
            <person name="Jeong S.E."/>
            <person name="Jeon S.H."/>
            <person name="Chun B.H."/>
            <person name="Kim D.W."/>
            <person name="Jeon C.O."/>
        </authorList>
    </citation>
    <scope>NUCLEOTIDE SEQUENCE [LARGE SCALE GENOMIC DNA]</scope>
    <source>
        <strain evidence="2 3">JCM 31718</strain>
    </source>
</reference>
<evidence type="ECO:0000313" key="3">
    <source>
        <dbReference type="Proteomes" id="UP000308054"/>
    </source>
</evidence>
<keyword evidence="3" id="KW-1185">Reference proteome</keyword>